<dbReference type="EMBL" id="UZAH01025958">
    <property type="protein sequence ID" value="VDO73361.1"/>
    <property type="molecule type" value="Genomic_DNA"/>
</dbReference>
<dbReference type="InterPro" id="IPR050079">
    <property type="entry name" value="DEAD_box_RNA_helicase"/>
</dbReference>
<dbReference type="PANTHER" id="PTHR47959:SF13">
    <property type="entry name" value="ATP-DEPENDENT RNA HELICASE RHLE"/>
    <property type="match status" value="1"/>
</dbReference>
<sequence>MIKTCVEKCRYTHVRPIQAAAIPLIMSGYDVMGLAETGGGKTAAFVLPILHSVRLVFAACSRTGLSDCTWFYVRLDSDDASQ</sequence>
<protein>
    <recommendedName>
        <fullName evidence="5">DEAD/DEAH-box helicase domain-containing protein</fullName>
    </recommendedName>
</protein>
<reference evidence="6" key="1">
    <citation type="submission" date="2018-11" db="EMBL/GenBank/DDBJ databases">
        <authorList>
            <consortium name="Pathogen Informatics"/>
        </authorList>
    </citation>
    <scope>NUCLEOTIDE SEQUENCE [LARGE SCALE GENOMIC DNA]</scope>
</reference>
<keyword evidence="2" id="KW-0378">Hydrolase</keyword>
<dbReference type="GO" id="GO:0003724">
    <property type="term" value="F:RNA helicase activity"/>
    <property type="evidence" value="ECO:0007669"/>
    <property type="project" value="TreeGrafter"/>
</dbReference>
<dbReference type="AlphaFoldDB" id="A0A3P7XGC2"/>
<accession>A0A3P7XGC2</accession>
<dbReference type="PANTHER" id="PTHR47959">
    <property type="entry name" value="ATP-DEPENDENT RNA HELICASE RHLE-RELATED"/>
    <property type="match status" value="1"/>
</dbReference>
<feature type="domain" description="DEAD/DEAH-box helicase" evidence="5">
    <location>
        <begin position="15"/>
        <end position="53"/>
    </location>
</feature>
<dbReference type="GO" id="GO:0005524">
    <property type="term" value="F:ATP binding"/>
    <property type="evidence" value="ECO:0007669"/>
    <property type="project" value="UniProtKB-KW"/>
</dbReference>
<dbReference type="OrthoDB" id="10261904at2759"/>
<evidence type="ECO:0000313" key="6">
    <source>
        <dbReference type="EMBL" id="VDO73361.1"/>
    </source>
</evidence>
<dbReference type="InterPro" id="IPR011545">
    <property type="entry name" value="DEAD/DEAH_box_helicase_dom"/>
</dbReference>
<gene>
    <name evidence="6" type="ORF">HPBE_LOCUS7718</name>
</gene>
<keyword evidence="4" id="KW-0067">ATP-binding</keyword>
<evidence type="ECO:0000256" key="2">
    <source>
        <dbReference type="ARBA" id="ARBA00022801"/>
    </source>
</evidence>
<dbReference type="InterPro" id="IPR027417">
    <property type="entry name" value="P-loop_NTPase"/>
</dbReference>
<dbReference type="Gene3D" id="3.40.50.300">
    <property type="entry name" value="P-loop containing nucleotide triphosphate hydrolases"/>
    <property type="match status" value="1"/>
</dbReference>
<dbReference type="GO" id="GO:0003676">
    <property type="term" value="F:nucleic acid binding"/>
    <property type="evidence" value="ECO:0007669"/>
    <property type="project" value="InterPro"/>
</dbReference>
<evidence type="ECO:0000256" key="1">
    <source>
        <dbReference type="ARBA" id="ARBA00022741"/>
    </source>
</evidence>
<dbReference type="SUPFAM" id="SSF52540">
    <property type="entry name" value="P-loop containing nucleoside triphosphate hydrolases"/>
    <property type="match status" value="1"/>
</dbReference>
<evidence type="ECO:0000256" key="3">
    <source>
        <dbReference type="ARBA" id="ARBA00022806"/>
    </source>
</evidence>
<name>A0A3P7XGC2_HELPZ</name>
<organism evidence="6">
    <name type="scientific">Heligmosomoides polygyrus</name>
    <name type="common">Parasitic roundworm</name>
    <dbReference type="NCBI Taxonomy" id="6339"/>
    <lineage>
        <taxon>Eukaryota</taxon>
        <taxon>Metazoa</taxon>
        <taxon>Ecdysozoa</taxon>
        <taxon>Nematoda</taxon>
        <taxon>Chromadorea</taxon>
        <taxon>Rhabditida</taxon>
        <taxon>Rhabditina</taxon>
        <taxon>Rhabditomorpha</taxon>
        <taxon>Strongyloidea</taxon>
        <taxon>Heligmosomidae</taxon>
        <taxon>Heligmosomoides</taxon>
    </lineage>
</organism>
<proteinExistence type="predicted"/>
<dbReference type="GO" id="GO:0016787">
    <property type="term" value="F:hydrolase activity"/>
    <property type="evidence" value="ECO:0007669"/>
    <property type="project" value="UniProtKB-KW"/>
</dbReference>
<dbReference type="Pfam" id="PF00270">
    <property type="entry name" value="DEAD"/>
    <property type="match status" value="1"/>
</dbReference>
<keyword evidence="1" id="KW-0547">Nucleotide-binding</keyword>
<evidence type="ECO:0000256" key="4">
    <source>
        <dbReference type="ARBA" id="ARBA00022840"/>
    </source>
</evidence>
<dbReference type="GO" id="GO:0005829">
    <property type="term" value="C:cytosol"/>
    <property type="evidence" value="ECO:0007669"/>
    <property type="project" value="TreeGrafter"/>
</dbReference>
<evidence type="ECO:0000259" key="5">
    <source>
        <dbReference type="Pfam" id="PF00270"/>
    </source>
</evidence>
<keyword evidence="3" id="KW-0347">Helicase</keyword>